<proteinExistence type="predicted"/>
<organism evidence="1 2">
    <name type="scientific">Lacimicrobium alkaliphilum</name>
    <dbReference type="NCBI Taxonomy" id="1526571"/>
    <lineage>
        <taxon>Bacteria</taxon>
        <taxon>Pseudomonadati</taxon>
        <taxon>Pseudomonadota</taxon>
        <taxon>Gammaproteobacteria</taxon>
        <taxon>Alteromonadales</taxon>
        <taxon>Alteromonadaceae</taxon>
        <taxon>Lacimicrobium</taxon>
    </lineage>
</organism>
<evidence type="ECO:0000313" key="1">
    <source>
        <dbReference type="EMBL" id="GGD55560.1"/>
    </source>
</evidence>
<accession>A0ABQ1R319</accession>
<name>A0ABQ1R319_9ALTE</name>
<reference evidence="2" key="1">
    <citation type="journal article" date="2019" name="Int. J. Syst. Evol. Microbiol.">
        <title>The Global Catalogue of Microorganisms (GCM) 10K type strain sequencing project: providing services to taxonomists for standard genome sequencing and annotation.</title>
        <authorList>
            <consortium name="The Broad Institute Genomics Platform"/>
            <consortium name="The Broad Institute Genome Sequencing Center for Infectious Disease"/>
            <person name="Wu L."/>
            <person name="Ma J."/>
        </authorList>
    </citation>
    <scope>NUCLEOTIDE SEQUENCE [LARGE SCALE GENOMIC DNA]</scope>
    <source>
        <strain evidence="2">CGMCC 1.12923</strain>
    </source>
</reference>
<keyword evidence="2" id="KW-1185">Reference proteome</keyword>
<comment type="caution">
    <text evidence="1">The sequence shown here is derived from an EMBL/GenBank/DDBJ whole genome shotgun (WGS) entry which is preliminary data.</text>
</comment>
<dbReference type="Proteomes" id="UP000614272">
    <property type="component" value="Unassembled WGS sequence"/>
</dbReference>
<protein>
    <recommendedName>
        <fullName evidence="3">DUF4402 domain-containing protein</fullName>
    </recommendedName>
</protein>
<evidence type="ECO:0000313" key="2">
    <source>
        <dbReference type="Proteomes" id="UP000614272"/>
    </source>
</evidence>
<evidence type="ECO:0008006" key="3">
    <source>
        <dbReference type="Google" id="ProtNLM"/>
    </source>
</evidence>
<sequence>MFSLSERVDSNQPGHIFMYLKFLGLVCLVFPSAGLSDLLTDTALSFGKIAIRDNDSVSAVHLPRSGNQFPTNKILIIEPGTPGAYTLTGLPPFVEASLSADVPAFSAVPVAGTEQFTISAVDIPSTIKADASGNAHFKVGGVLETSGNGGTYLGPLDYQIMLNINLVF</sequence>
<dbReference type="EMBL" id="BMGJ01000002">
    <property type="protein sequence ID" value="GGD55560.1"/>
    <property type="molecule type" value="Genomic_DNA"/>
</dbReference>
<gene>
    <name evidence="1" type="ORF">GCM10011357_08970</name>
</gene>